<evidence type="ECO:0000313" key="11">
    <source>
        <dbReference type="EMBL" id="OHB16613.1"/>
    </source>
</evidence>
<keyword evidence="4 9" id="KW-0547">Nucleotide-binding</keyword>
<dbReference type="SUPFAM" id="SSF51246">
    <property type="entry name" value="Rudiment single hybrid motif"/>
    <property type="match status" value="1"/>
</dbReference>
<dbReference type="EMBL" id="MHWZ01000038">
    <property type="protein sequence ID" value="OHB16613.1"/>
    <property type="molecule type" value="Genomic_DNA"/>
</dbReference>
<reference evidence="11 12" key="1">
    <citation type="journal article" date="2016" name="Nat. Commun.">
        <title>Thousands of microbial genomes shed light on interconnected biogeochemical processes in an aquifer system.</title>
        <authorList>
            <person name="Anantharaman K."/>
            <person name="Brown C.T."/>
            <person name="Hug L.A."/>
            <person name="Sharon I."/>
            <person name="Castelle C.J."/>
            <person name="Probst A.J."/>
            <person name="Thomas B.C."/>
            <person name="Singh A."/>
            <person name="Wilkins M.J."/>
            <person name="Karaoz U."/>
            <person name="Brodie E.L."/>
            <person name="Williams K.H."/>
            <person name="Hubbard S.S."/>
            <person name="Banfield J.F."/>
        </authorList>
    </citation>
    <scope>NUCLEOTIDE SEQUENCE [LARGE SCALE GENOMIC DNA]</scope>
</reference>
<dbReference type="InterPro" id="IPR020561">
    <property type="entry name" value="PRibGlycinamid_synth_ATP-grasp"/>
</dbReference>
<keyword evidence="5 9" id="KW-0067">ATP-binding</keyword>
<comment type="similarity">
    <text evidence="6">Belongs to the GARS family.</text>
</comment>
<dbReference type="Proteomes" id="UP000176868">
    <property type="component" value="Unassembled WGS sequence"/>
</dbReference>
<evidence type="ECO:0000256" key="3">
    <source>
        <dbReference type="ARBA" id="ARBA00022598"/>
    </source>
</evidence>
<dbReference type="Pfam" id="PF01071">
    <property type="entry name" value="GARS_A"/>
    <property type="match status" value="1"/>
</dbReference>
<evidence type="ECO:0000313" key="12">
    <source>
        <dbReference type="Proteomes" id="UP000176868"/>
    </source>
</evidence>
<keyword evidence="3" id="KW-0436">Ligase</keyword>
<dbReference type="GO" id="GO:0005524">
    <property type="term" value="F:ATP binding"/>
    <property type="evidence" value="ECO:0007669"/>
    <property type="project" value="UniProtKB-UniRule"/>
</dbReference>
<dbReference type="AlphaFoldDB" id="A0A1G2V4R5"/>
<organism evidence="11 12">
    <name type="scientific">Candidatus Zambryskibacteria bacterium RIFOXYD2_FULL_43_10</name>
    <dbReference type="NCBI Taxonomy" id="1802782"/>
    <lineage>
        <taxon>Bacteria</taxon>
        <taxon>Candidatus Zambryskiibacteriota</taxon>
    </lineage>
</organism>
<dbReference type="PANTHER" id="PTHR43472">
    <property type="entry name" value="PHOSPHORIBOSYLAMINE--GLYCINE LIGASE"/>
    <property type="match status" value="1"/>
</dbReference>
<evidence type="ECO:0000256" key="9">
    <source>
        <dbReference type="PROSITE-ProRule" id="PRU00409"/>
    </source>
</evidence>
<dbReference type="InterPro" id="IPR000115">
    <property type="entry name" value="PRibGlycinamide_synth"/>
</dbReference>
<evidence type="ECO:0000256" key="8">
    <source>
        <dbReference type="ARBA" id="ARBA00042864"/>
    </source>
</evidence>
<evidence type="ECO:0000256" key="2">
    <source>
        <dbReference type="ARBA" id="ARBA00013255"/>
    </source>
</evidence>
<dbReference type="InterPro" id="IPR011761">
    <property type="entry name" value="ATP-grasp"/>
</dbReference>
<dbReference type="GO" id="GO:0046872">
    <property type="term" value="F:metal ion binding"/>
    <property type="evidence" value="ECO:0007669"/>
    <property type="project" value="InterPro"/>
</dbReference>
<dbReference type="GO" id="GO:0009113">
    <property type="term" value="P:purine nucleobase biosynthetic process"/>
    <property type="evidence" value="ECO:0007669"/>
    <property type="project" value="InterPro"/>
</dbReference>
<accession>A0A1G2V4R5</accession>
<dbReference type="PANTHER" id="PTHR43472:SF1">
    <property type="entry name" value="PHOSPHORIBOSYLAMINE--GLYCINE LIGASE, CHLOROPLASTIC"/>
    <property type="match status" value="1"/>
</dbReference>
<comment type="pathway">
    <text evidence="1">Purine metabolism; IMP biosynthesis via de novo pathway; N(1)-(5-phospho-D-ribosyl)glycinamide from 5-phospho-alpha-D-ribose 1-diphosphate: step 2/2.</text>
</comment>
<protein>
    <recommendedName>
        <fullName evidence="2">phosphoribosylamine--glycine ligase</fullName>
        <ecNumber evidence="2">6.3.4.13</ecNumber>
    </recommendedName>
    <alternativeName>
        <fullName evidence="7">Glycinamide ribonucleotide synthetase</fullName>
    </alternativeName>
    <alternativeName>
        <fullName evidence="8">Phosphoribosylglycinamide synthetase</fullName>
    </alternativeName>
</protein>
<dbReference type="SUPFAM" id="SSF56059">
    <property type="entry name" value="Glutathione synthetase ATP-binding domain-like"/>
    <property type="match status" value="1"/>
</dbReference>
<dbReference type="UniPathway" id="UPA00074">
    <property type="reaction ID" value="UER00125"/>
</dbReference>
<evidence type="ECO:0000256" key="7">
    <source>
        <dbReference type="ARBA" id="ARBA00042242"/>
    </source>
</evidence>
<dbReference type="GO" id="GO:0006189">
    <property type="term" value="P:'de novo' IMP biosynthetic process"/>
    <property type="evidence" value="ECO:0007669"/>
    <property type="project" value="UniProtKB-UniPathway"/>
</dbReference>
<dbReference type="Gene3D" id="3.30.470.20">
    <property type="entry name" value="ATP-grasp fold, B domain"/>
    <property type="match status" value="1"/>
</dbReference>
<dbReference type="InterPro" id="IPR011054">
    <property type="entry name" value="Rudment_hybrid_motif"/>
</dbReference>
<dbReference type="PROSITE" id="PS50975">
    <property type="entry name" value="ATP_GRASP"/>
    <property type="match status" value="1"/>
</dbReference>
<evidence type="ECO:0000256" key="5">
    <source>
        <dbReference type="ARBA" id="ARBA00022840"/>
    </source>
</evidence>
<dbReference type="GO" id="GO:0004637">
    <property type="term" value="F:phosphoribosylamine-glycine ligase activity"/>
    <property type="evidence" value="ECO:0007669"/>
    <property type="project" value="UniProtKB-EC"/>
</dbReference>
<feature type="domain" description="ATP-grasp" evidence="10">
    <location>
        <begin position="123"/>
        <end position="325"/>
    </location>
</feature>
<dbReference type="InterPro" id="IPR037123">
    <property type="entry name" value="PRibGlycinamide_synth_C_sf"/>
</dbReference>
<name>A0A1G2V4R5_9BACT</name>
<dbReference type="STRING" id="1802782.A2544_02085"/>
<comment type="caution">
    <text evidence="11">The sequence shown here is derived from an EMBL/GenBank/DDBJ whole genome shotgun (WGS) entry which is preliminary data.</text>
</comment>
<dbReference type="Gene3D" id="3.90.600.10">
    <property type="entry name" value="Phosphoribosylglycinamide synthetase, C-terminal domain"/>
    <property type="match status" value="1"/>
</dbReference>
<dbReference type="EC" id="6.3.4.13" evidence="2"/>
<evidence type="ECO:0000259" key="10">
    <source>
        <dbReference type="PROSITE" id="PS50975"/>
    </source>
</evidence>
<gene>
    <name evidence="11" type="ORF">A2544_02085</name>
</gene>
<evidence type="ECO:0000256" key="1">
    <source>
        <dbReference type="ARBA" id="ARBA00005174"/>
    </source>
</evidence>
<proteinExistence type="inferred from homology"/>
<evidence type="ECO:0000256" key="4">
    <source>
        <dbReference type="ARBA" id="ARBA00022741"/>
    </source>
</evidence>
<evidence type="ECO:0000256" key="6">
    <source>
        <dbReference type="ARBA" id="ARBA00038345"/>
    </source>
</evidence>
<sequence length="454" mass="51887">MAHFMVEFFYYSEIGEYAEDISMKILFISKDLIAGNLAYLLKKEGHDVRLFIDEKGRRGNFTNLVHKINTIKAGISWVGKEGLIVFDDVGYGKMQDKLRSKGYLVVGGSELGDRLELNREFGQKIFAEHGLKTVPLKDFEDLDEAAVYIKNNPAPWVIKKNPGSTKFISYVSRLENGQDTLDLIKTYLNDRTTSGVKISLQKRVDGVEIGVGRFFNGNSWVGPIEFNIEYTRFMPGDIGPITSEMGTLAWYSNDEHNKLYQETIAKLEPYLRKINFRGDFELNCMVNESGTYILEATSRFGSPIVHLQSEIHESPWGEFLLALAKGENYNLKWRKGYGIVLCLTTPPFPYPKKSKNNYSYGINVHFNGINDNNMNHIHFEEISIRTSDHEQLYISDRRGYILYVTGMGNSVPEAQEKVLNLANKIIIPKVLYRNDIGSSFVDKNEKLLKKWGYL</sequence>